<keyword evidence="1" id="KW-1133">Transmembrane helix</keyword>
<feature type="transmembrane region" description="Helical" evidence="1">
    <location>
        <begin position="46"/>
        <end position="66"/>
    </location>
</feature>
<sequence>MQDTDWQSAQTFEDALSSEMENPLPAFKSKIKSQPRKNQVFLINKLCWYFLLYFQYLLLTLLSSIFQNKVLRKSKNTRAHTSRQPTVTQSANDESLILVKTQRDADWVCNV</sequence>
<dbReference type="EMBL" id="JAGETQ010000012">
    <property type="protein sequence ID" value="MBO1915914.1"/>
    <property type="molecule type" value="Genomic_DNA"/>
</dbReference>
<organism evidence="2 3">
    <name type="scientific">Providencia rettgeri</name>
    <dbReference type="NCBI Taxonomy" id="587"/>
    <lineage>
        <taxon>Bacteria</taxon>
        <taxon>Pseudomonadati</taxon>
        <taxon>Pseudomonadota</taxon>
        <taxon>Gammaproteobacteria</taxon>
        <taxon>Enterobacterales</taxon>
        <taxon>Morganellaceae</taxon>
        <taxon>Providencia</taxon>
    </lineage>
</organism>
<evidence type="ECO:0000256" key="1">
    <source>
        <dbReference type="SAM" id="Phobius"/>
    </source>
</evidence>
<accession>A0A939NA94</accession>
<dbReference type="Proteomes" id="UP000664477">
    <property type="component" value="Unassembled WGS sequence"/>
</dbReference>
<dbReference type="AlphaFoldDB" id="A0A939NA94"/>
<proteinExistence type="predicted"/>
<keyword evidence="1" id="KW-0472">Membrane</keyword>
<keyword evidence="1" id="KW-0812">Transmembrane</keyword>
<name>A0A939NA94_PRORE</name>
<evidence type="ECO:0000313" key="3">
    <source>
        <dbReference type="Proteomes" id="UP000664477"/>
    </source>
</evidence>
<reference evidence="2" key="1">
    <citation type="submission" date="2021-03" db="EMBL/GenBank/DDBJ databases">
        <title>Molecular epidemiology and mechanisms of colistin and carbapenem resistance in Enterobacteriaceae from clinical isolates, the environment and porcine samples in Pretoria, South Africa.</title>
        <authorList>
            <person name="Bogoshi D."/>
            <person name="Mbelle N.M."/>
            <person name="Naidoo V."/>
            <person name="Osei Sekyere J."/>
        </authorList>
    </citation>
    <scope>NUCLEOTIDE SEQUENCE</scope>
    <source>
        <strain evidence="2">C052</strain>
    </source>
</reference>
<evidence type="ECO:0000313" key="2">
    <source>
        <dbReference type="EMBL" id="MBO1915914.1"/>
    </source>
</evidence>
<gene>
    <name evidence="2" type="ORF">J4727_04065</name>
</gene>
<protein>
    <submittedName>
        <fullName evidence="2">Uncharacterized protein</fullName>
    </submittedName>
</protein>
<comment type="caution">
    <text evidence="2">The sequence shown here is derived from an EMBL/GenBank/DDBJ whole genome shotgun (WGS) entry which is preliminary data.</text>
</comment>